<feature type="compositionally biased region" description="Low complexity" evidence="4">
    <location>
        <begin position="102"/>
        <end position="113"/>
    </location>
</feature>
<name>A0AAV1YXY5_9ARAC</name>
<evidence type="ECO:0000256" key="4">
    <source>
        <dbReference type="SAM" id="MobiDB-lite"/>
    </source>
</evidence>
<dbReference type="GO" id="GO:0006974">
    <property type="term" value="P:DNA damage response"/>
    <property type="evidence" value="ECO:0007669"/>
    <property type="project" value="TreeGrafter"/>
</dbReference>
<evidence type="ECO:0000313" key="6">
    <source>
        <dbReference type="EMBL" id="CAL1263763.1"/>
    </source>
</evidence>
<accession>A0AAV1YXY5</accession>
<dbReference type="Gene3D" id="1.10.20.10">
    <property type="entry name" value="Histone, subunit A"/>
    <property type="match status" value="1"/>
</dbReference>
<dbReference type="AlphaFoldDB" id="A0AAV1YXY5"/>
<proteinExistence type="predicted"/>
<dbReference type="InterPro" id="IPR009072">
    <property type="entry name" value="Histone-fold"/>
</dbReference>
<comment type="caution">
    <text evidence="6">The sequence shown here is derived from an EMBL/GenBank/DDBJ whole genome shotgun (WGS) entry which is preliminary data.</text>
</comment>
<evidence type="ECO:0000256" key="2">
    <source>
        <dbReference type="ARBA" id="ARBA00023242"/>
    </source>
</evidence>
<dbReference type="GO" id="GO:0031507">
    <property type="term" value="P:heterochromatin formation"/>
    <property type="evidence" value="ECO:0007669"/>
    <property type="project" value="TreeGrafter"/>
</dbReference>
<evidence type="ECO:0000259" key="5">
    <source>
        <dbReference type="Pfam" id="PF00808"/>
    </source>
</evidence>
<organism evidence="6 7">
    <name type="scientific">Larinioides sclopetarius</name>
    <dbReference type="NCBI Taxonomy" id="280406"/>
    <lineage>
        <taxon>Eukaryota</taxon>
        <taxon>Metazoa</taxon>
        <taxon>Ecdysozoa</taxon>
        <taxon>Arthropoda</taxon>
        <taxon>Chelicerata</taxon>
        <taxon>Arachnida</taxon>
        <taxon>Araneae</taxon>
        <taxon>Araneomorphae</taxon>
        <taxon>Entelegynae</taxon>
        <taxon>Araneoidea</taxon>
        <taxon>Araneidae</taxon>
        <taxon>Larinioides</taxon>
    </lineage>
</organism>
<keyword evidence="2" id="KW-0539">Nucleus</keyword>
<dbReference type="GO" id="GO:0008623">
    <property type="term" value="C:CHRAC"/>
    <property type="evidence" value="ECO:0007669"/>
    <property type="project" value="TreeGrafter"/>
</dbReference>
<dbReference type="PANTHER" id="PTHR46172">
    <property type="entry name" value="DNA POLYMERASE EPSILON SUBUNIT 3"/>
    <property type="match status" value="1"/>
</dbReference>
<dbReference type="CDD" id="cd22928">
    <property type="entry name" value="HFD_POLE3_DPB4"/>
    <property type="match status" value="1"/>
</dbReference>
<evidence type="ECO:0000256" key="3">
    <source>
        <dbReference type="ARBA" id="ARBA00039793"/>
    </source>
</evidence>
<dbReference type="GO" id="GO:0008622">
    <property type="term" value="C:epsilon DNA polymerase complex"/>
    <property type="evidence" value="ECO:0007669"/>
    <property type="project" value="TreeGrafter"/>
</dbReference>
<evidence type="ECO:0000256" key="1">
    <source>
        <dbReference type="ARBA" id="ARBA00004123"/>
    </source>
</evidence>
<reference evidence="6 7" key="1">
    <citation type="submission" date="2024-04" db="EMBL/GenBank/DDBJ databases">
        <authorList>
            <person name="Rising A."/>
            <person name="Reimegard J."/>
            <person name="Sonavane S."/>
            <person name="Akerstrom W."/>
            <person name="Nylinder S."/>
            <person name="Hedman E."/>
            <person name="Kallberg Y."/>
        </authorList>
    </citation>
    <scope>NUCLEOTIDE SEQUENCE [LARGE SCALE GENOMIC DNA]</scope>
</reference>
<dbReference type="SUPFAM" id="SSF47113">
    <property type="entry name" value="Histone-fold"/>
    <property type="match status" value="1"/>
</dbReference>
<dbReference type="Proteomes" id="UP001497382">
    <property type="component" value="Unassembled WGS sequence"/>
</dbReference>
<dbReference type="InterPro" id="IPR003958">
    <property type="entry name" value="CBFA_NFYB_domain"/>
</dbReference>
<dbReference type="EMBL" id="CAXIEN010000010">
    <property type="protein sequence ID" value="CAL1263763.1"/>
    <property type="molecule type" value="Genomic_DNA"/>
</dbReference>
<dbReference type="GO" id="GO:0006272">
    <property type="term" value="P:leading strand elongation"/>
    <property type="evidence" value="ECO:0007669"/>
    <property type="project" value="TreeGrafter"/>
</dbReference>
<feature type="domain" description="Transcription factor CBF/NF-Y/archaeal histone" evidence="5">
    <location>
        <begin position="9"/>
        <end position="73"/>
    </location>
</feature>
<keyword evidence="7" id="KW-1185">Reference proteome</keyword>
<dbReference type="GO" id="GO:0046982">
    <property type="term" value="F:protein heterodimerization activity"/>
    <property type="evidence" value="ECO:0007669"/>
    <property type="project" value="InterPro"/>
</dbReference>
<dbReference type="GO" id="GO:0031490">
    <property type="term" value="F:chromatin DNA binding"/>
    <property type="evidence" value="ECO:0007669"/>
    <property type="project" value="TreeGrafter"/>
</dbReference>
<dbReference type="PANTHER" id="PTHR46172:SF1">
    <property type="entry name" value="DNA POLYMERASE EPSILON SUBUNIT 3"/>
    <property type="match status" value="1"/>
</dbReference>
<sequence length="159" mass="17349">MCDKIEELSLPSTVIMRILKDAVPDGINISKEARSAVARAASVFVLYTTACSSQVQATSQRKTLTLPDVFAALEDMMFEDMIEPIKECLEAFHADKNKKDAAATSPSKSSTTPKPKRKRSQSVISKDSETLNLLSNSESTTSDLQVDEQESINSIDTTS</sequence>
<evidence type="ECO:0000313" key="7">
    <source>
        <dbReference type="Proteomes" id="UP001497382"/>
    </source>
</evidence>
<feature type="compositionally biased region" description="Low complexity" evidence="4">
    <location>
        <begin position="130"/>
        <end position="144"/>
    </location>
</feature>
<comment type="subcellular location">
    <subcellularLocation>
        <location evidence="1">Nucleus</location>
    </subcellularLocation>
</comment>
<gene>
    <name evidence="6" type="ORF">LARSCL_LOCUS1655</name>
</gene>
<dbReference type="InterPro" id="IPR051377">
    <property type="entry name" value="DNA_Pol-Epsilon_Subunit"/>
</dbReference>
<feature type="region of interest" description="Disordered" evidence="4">
    <location>
        <begin position="96"/>
        <end position="159"/>
    </location>
</feature>
<protein>
    <recommendedName>
        <fullName evidence="3">DNA polymerase epsilon subunit 3</fullName>
    </recommendedName>
</protein>
<dbReference type="Pfam" id="PF00808">
    <property type="entry name" value="CBFD_NFYB_HMF"/>
    <property type="match status" value="1"/>
</dbReference>